<sequence length="160" mass="16932">MKPVRKSGKAAAAEAPPPRAYAARSLSALLPGVTRPAFKKRSPASVRLFLEWDSAVGPAYGARTAPQKLAGGTLTIACQGPVAMELQHMQATLIDRINAWSGHTLVERLRLTQSVQAAPRQSGASRKTPAPAPLSIPEMPEGPLRDALEALGGRVRARRG</sequence>
<dbReference type="PANTHER" id="PTHR36456">
    <property type="entry name" value="UPF0232 PROTEIN SCO3875"/>
    <property type="match status" value="1"/>
</dbReference>
<name>A0ABS3LYC0_9PROT</name>
<protein>
    <submittedName>
        <fullName evidence="2">DUF721 domain-containing protein</fullName>
    </submittedName>
</protein>
<evidence type="ECO:0000313" key="2">
    <source>
        <dbReference type="EMBL" id="MBO1360913.1"/>
    </source>
</evidence>
<dbReference type="Proteomes" id="UP000664771">
    <property type="component" value="Unassembled WGS sequence"/>
</dbReference>
<reference evidence="2 3" key="1">
    <citation type="submission" date="2021-03" db="EMBL/GenBank/DDBJ databases">
        <title>The complete genome sequence of Acetobacter sacchari TBRC 11175.</title>
        <authorList>
            <person name="Charoenyingcharoen P."/>
            <person name="Yukphan P."/>
        </authorList>
    </citation>
    <scope>NUCLEOTIDE SEQUENCE [LARGE SCALE GENOMIC DNA]</scope>
    <source>
        <strain evidence="2 3">TBRC 11175</strain>
    </source>
</reference>
<organism evidence="2 3">
    <name type="scientific">Acetobacter sacchari</name>
    <dbReference type="NCBI Taxonomy" id="2661687"/>
    <lineage>
        <taxon>Bacteria</taxon>
        <taxon>Pseudomonadati</taxon>
        <taxon>Pseudomonadota</taxon>
        <taxon>Alphaproteobacteria</taxon>
        <taxon>Acetobacterales</taxon>
        <taxon>Acetobacteraceae</taxon>
        <taxon>Acetobacter</taxon>
    </lineage>
</organism>
<keyword evidence="3" id="KW-1185">Reference proteome</keyword>
<dbReference type="Pfam" id="PF05258">
    <property type="entry name" value="DciA"/>
    <property type="match status" value="1"/>
</dbReference>
<evidence type="ECO:0000313" key="3">
    <source>
        <dbReference type="Proteomes" id="UP000664771"/>
    </source>
</evidence>
<dbReference type="EMBL" id="JAFVMF010000015">
    <property type="protein sequence ID" value="MBO1360913.1"/>
    <property type="molecule type" value="Genomic_DNA"/>
</dbReference>
<gene>
    <name evidence="2" type="ORF">J2D73_14070</name>
</gene>
<evidence type="ECO:0000256" key="1">
    <source>
        <dbReference type="SAM" id="MobiDB-lite"/>
    </source>
</evidence>
<proteinExistence type="predicted"/>
<accession>A0ABS3LYC0</accession>
<dbReference type="InterPro" id="IPR007922">
    <property type="entry name" value="DciA-like"/>
</dbReference>
<feature type="region of interest" description="Disordered" evidence="1">
    <location>
        <begin position="116"/>
        <end position="145"/>
    </location>
</feature>
<comment type="caution">
    <text evidence="2">The sequence shown here is derived from an EMBL/GenBank/DDBJ whole genome shotgun (WGS) entry which is preliminary data.</text>
</comment>
<dbReference type="RefSeq" id="WP_207882267.1">
    <property type="nucleotide sequence ID" value="NZ_JAFVMF010000015.1"/>
</dbReference>
<dbReference type="PANTHER" id="PTHR36456:SF1">
    <property type="entry name" value="UPF0232 PROTEIN SCO3875"/>
    <property type="match status" value="1"/>
</dbReference>